<accession>A0A386PR30</accession>
<name>A0A386PR30_9LACO</name>
<evidence type="ECO:0008006" key="3">
    <source>
        <dbReference type="Google" id="ProtNLM"/>
    </source>
</evidence>
<dbReference type="RefSeq" id="WP_120142040.1">
    <property type="nucleotide sequence ID" value="NZ_CP031933.2"/>
</dbReference>
<gene>
    <name evidence="1" type="ORF">D1B17_03750</name>
</gene>
<keyword evidence="2" id="KW-1185">Reference proteome</keyword>
<dbReference type="KEGG" id="lzh:D1B17_03750"/>
<proteinExistence type="predicted"/>
<evidence type="ECO:0000313" key="2">
    <source>
        <dbReference type="Proteomes" id="UP000267208"/>
    </source>
</evidence>
<sequence>MGLFPKLNKRKTIKNVKDYFEKDFPRLKARSHMDLSSLQSPQFDTIPNTGNVRNNQEDNVISGIDAQEFVKSTYDVINKAPRIYKIILKNVYLLDQGNSVAMELTGYETSQYAKYKNRSLLYFADTYQDIYDLNDYSECTNDLKSV</sequence>
<reference evidence="2" key="1">
    <citation type="submission" date="2018-08" db="EMBL/GenBank/DDBJ databases">
        <title>Genome of Lactobacillus sp. HBUAS52074.</title>
        <authorList>
            <person name="Guo Z."/>
            <person name="Zhang Z.D."/>
        </authorList>
    </citation>
    <scope>NUCLEOTIDE SEQUENCE [LARGE SCALE GENOMIC DNA]</scope>
    <source>
        <strain evidence="2">HBUAS52074</strain>
    </source>
</reference>
<dbReference type="AlphaFoldDB" id="A0A386PR30"/>
<dbReference type="OrthoDB" id="2146126at2"/>
<dbReference type="NCBIfam" id="TIGR01637">
    <property type="entry name" value="phage_arpU"/>
    <property type="match status" value="1"/>
</dbReference>
<dbReference type="EMBL" id="CP031933">
    <property type="protein sequence ID" value="AYE37792.1"/>
    <property type="molecule type" value="Genomic_DNA"/>
</dbReference>
<evidence type="ECO:0000313" key="1">
    <source>
        <dbReference type="EMBL" id="AYE37792.1"/>
    </source>
</evidence>
<organism evidence="1 2">
    <name type="scientific">Companilactobacillus zhachilii</name>
    <dbReference type="NCBI Taxonomy" id="2304606"/>
    <lineage>
        <taxon>Bacteria</taxon>
        <taxon>Bacillati</taxon>
        <taxon>Bacillota</taxon>
        <taxon>Bacilli</taxon>
        <taxon>Lactobacillales</taxon>
        <taxon>Lactobacillaceae</taxon>
        <taxon>Companilactobacillus</taxon>
    </lineage>
</organism>
<dbReference type="Proteomes" id="UP000267208">
    <property type="component" value="Chromosome"/>
</dbReference>
<dbReference type="InterPro" id="IPR006524">
    <property type="entry name" value="ArpU-like"/>
</dbReference>
<protein>
    <recommendedName>
        <fullName evidence="3">ArpU family transcriptional regulator</fullName>
    </recommendedName>
</protein>